<gene>
    <name evidence="4" type="ORF">CTAYLR_001994</name>
</gene>
<dbReference type="InterPro" id="IPR013830">
    <property type="entry name" value="SGNH_hydro"/>
</dbReference>
<dbReference type="EMBL" id="JAQMWT010000526">
    <property type="protein sequence ID" value="KAJ8600246.1"/>
    <property type="molecule type" value="Genomic_DNA"/>
</dbReference>
<evidence type="ECO:0000313" key="4">
    <source>
        <dbReference type="EMBL" id="KAJ8600246.1"/>
    </source>
</evidence>
<comment type="caution">
    <text evidence="4">The sequence shown here is derived from an EMBL/GenBank/DDBJ whole genome shotgun (WGS) entry which is preliminary data.</text>
</comment>
<dbReference type="SUPFAM" id="SSF52266">
    <property type="entry name" value="SGNH hydrolase"/>
    <property type="match status" value="1"/>
</dbReference>
<name>A0AAD7U8N3_9STRA</name>
<protein>
    <recommendedName>
        <fullName evidence="3">SGNH hydrolase-type esterase domain-containing protein</fullName>
    </recommendedName>
</protein>
<dbReference type="Gene3D" id="3.40.50.1110">
    <property type="entry name" value="SGNH hydrolase"/>
    <property type="match status" value="1"/>
</dbReference>
<dbReference type="Proteomes" id="UP001230188">
    <property type="component" value="Unassembled WGS sequence"/>
</dbReference>
<proteinExistence type="predicted"/>
<feature type="region of interest" description="Disordered" evidence="2">
    <location>
        <begin position="214"/>
        <end position="239"/>
    </location>
</feature>
<dbReference type="Pfam" id="PF13472">
    <property type="entry name" value="Lipase_GDSL_2"/>
    <property type="match status" value="1"/>
</dbReference>
<dbReference type="AlphaFoldDB" id="A0AAD7U8N3"/>
<evidence type="ECO:0000256" key="1">
    <source>
        <dbReference type="SAM" id="Coils"/>
    </source>
</evidence>
<evidence type="ECO:0000256" key="2">
    <source>
        <dbReference type="SAM" id="MobiDB-lite"/>
    </source>
</evidence>
<keyword evidence="1" id="KW-0175">Coiled coil</keyword>
<feature type="domain" description="SGNH hydrolase-type esterase" evidence="3">
    <location>
        <begin position="231"/>
        <end position="403"/>
    </location>
</feature>
<feature type="coiled-coil region" evidence="1">
    <location>
        <begin position="38"/>
        <end position="154"/>
    </location>
</feature>
<dbReference type="InterPro" id="IPR036514">
    <property type="entry name" value="SGNH_hydro_sf"/>
</dbReference>
<organism evidence="4 5">
    <name type="scientific">Chrysophaeum taylorii</name>
    <dbReference type="NCBI Taxonomy" id="2483200"/>
    <lineage>
        <taxon>Eukaryota</taxon>
        <taxon>Sar</taxon>
        <taxon>Stramenopiles</taxon>
        <taxon>Ochrophyta</taxon>
        <taxon>Pelagophyceae</taxon>
        <taxon>Pelagomonadales</taxon>
        <taxon>Pelagomonadaceae</taxon>
        <taxon>Chrysophaeum</taxon>
    </lineage>
</organism>
<feature type="region of interest" description="Disordered" evidence="2">
    <location>
        <begin position="1"/>
        <end position="33"/>
    </location>
</feature>
<evidence type="ECO:0000313" key="5">
    <source>
        <dbReference type="Proteomes" id="UP001230188"/>
    </source>
</evidence>
<keyword evidence="5" id="KW-1185">Reference proteome</keyword>
<evidence type="ECO:0000259" key="3">
    <source>
        <dbReference type="Pfam" id="PF13472"/>
    </source>
</evidence>
<accession>A0AAD7U8N3</accession>
<feature type="compositionally biased region" description="Low complexity" evidence="2">
    <location>
        <begin position="214"/>
        <end position="226"/>
    </location>
</feature>
<reference evidence="4" key="1">
    <citation type="submission" date="2023-01" db="EMBL/GenBank/DDBJ databases">
        <title>Metagenome sequencing of chrysophaentin producing Chrysophaeum taylorii.</title>
        <authorList>
            <person name="Davison J."/>
            <person name="Bewley C."/>
        </authorList>
    </citation>
    <scope>NUCLEOTIDE SEQUENCE</scope>
    <source>
        <strain evidence="4">NIES-1699</strain>
    </source>
</reference>
<sequence>MIFDPALPPWEHSAPVEPPAAPSTTQEKEETTELRRLLTEARTALARHARERAEAEERLRDELREARAAEKVSARIQRRWTQERAGLQARIGRLEAENASLVKELDACKVSRDADRKSFESTLDQAHHRAQLAKSKLRHELQDVKDEAKRATDRVVRDLLGQLDKTREARDAALAASAAAAAECDASRDVGDDDARLWQTKTIALHKLVTHLADSQTSDASSSSSRPRPRDSITELGDPAWPSILGGLLNEVVGGEEEFEVANFGDSGKTALADLDRSYISTSIYEDAIDFDADVVVAMLGTNDARDEFWDEEKYLEDYKTLLASFVPATIFVNAPPPYVEYAEKWGDLDQSPINSVLPEILRSLANDDGYGFVDVYSRFSGLDDIENYYDDGIHPNQMGNQLIAEEVRVELVAAGLATTNPPTAVVVIKISGVVSALGGREHNRYPGRGLFYVASGGGGGVLFFFEKNFLPQKRIRRLSRAGCSFCEKGVE</sequence>